<feature type="compositionally biased region" description="Pro residues" evidence="2">
    <location>
        <begin position="566"/>
        <end position="578"/>
    </location>
</feature>
<dbReference type="STRING" id="54914.AV540_00010"/>
<dbReference type="PANTHER" id="PTHR21525">
    <property type="entry name" value="MOTILE SPERM PROTEIN"/>
    <property type="match status" value="1"/>
</dbReference>
<evidence type="ECO:0000313" key="4">
    <source>
        <dbReference type="Proteomes" id="UP000316882"/>
    </source>
</evidence>
<reference evidence="3 4" key="1">
    <citation type="submission" date="2019-06" db="EMBL/GenBank/DDBJ databases">
        <title>Whole genome shotgun sequence of Brevibacillus parabrevis NBRC 12334.</title>
        <authorList>
            <person name="Hosoyama A."/>
            <person name="Uohara A."/>
            <person name="Ohji S."/>
            <person name="Ichikawa N."/>
        </authorList>
    </citation>
    <scope>NUCLEOTIDE SEQUENCE [LARGE SCALE GENOMIC DNA]</scope>
    <source>
        <strain evidence="3 4">NBRC 12334</strain>
    </source>
</reference>
<feature type="coiled-coil region" evidence="1">
    <location>
        <begin position="1"/>
        <end position="67"/>
    </location>
</feature>
<dbReference type="AlphaFoldDB" id="A0A4Y3PG38"/>
<gene>
    <name evidence="3" type="ORF">BPA01_30400</name>
</gene>
<evidence type="ECO:0000256" key="1">
    <source>
        <dbReference type="SAM" id="Coils"/>
    </source>
</evidence>
<evidence type="ECO:0000313" key="3">
    <source>
        <dbReference type="EMBL" id="GEB33460.1"/>
    </source>
</evidence>
<accession>A0A4Y3PG38</accession>
<keyword evidence="1" id="KW-0175">Coiled coil</keyword>
<dbReference type="EMBL" id="BJMH01000013">
    <property type="protein sequence ID" value="GEB33460.1"/>
    <property type="molecule type" value="Genomic_DNA"/>
</dbReference>
<feature type="compositionally biased region" description="Low complexity" evidence="2">
    <location>
        <begin position="537"/>
        <end position="565"/>
    </location>
</feature>
<organism evidence="3 4">
    <name type="scientific">Brevibacillus parabrevis</name>
    <dbReference type="NCBI Taxonomy" id="54914"/>
    <lineage>
        <taxon>Bacteria</taxon>
        <taxon>Bacillati</taxon>
        <taxon>Bacillota</taxon>
        <taxon>Bacilli</taxon>
        <taxon>Bacillales</taxon>
        <taxon>Paenibacillaceae</taxon>
        <taxon>Brevibacillus</taxon>
    </lineage>
</organism>
<proteinExistence type="predicted"/>
<sequence length="780" mass="81575">MAADAARLKEMRKEMKVLSKEAGLLSRELGRTSKGIQQMVKEFSASFDQMKKDMQNVQNSMKELNQVEVKPKVDLREVIGKFDEFKTELAGVGAFLTGLAIGTTLDDVKADARAAAKERSYYVARGKSEEETKRFEESANKLTMLNPDLKPDQARALVAQTENSNPNMAAEVARLGVTTRFASDDILKMMETMGATTGVNSASRLGNALQYMNNTGEGNVSTKLVDSIAEFNADNGKLLKTPEKLAAVVGEIGKLSNDDRKFSSVLDKSRDFSGEKEFVQLLQTQYQGQGETAGEAKKKAETEAKAINDGLSSLDNEEQRIAMGKLILSVAAMADKAAQKKVMTSLGGGPGSEIEKSIKIASGESNPHVSNEVDKSYAAATKADPFFAGMQEQAAARNEAMAAIGKITNDLSVITSWTAKLVAGVAGWFNSLSDGARQVTVYTVTALVALTSGTSMLVKFWDKTKDFAVSTKDWVSGLFGKKDANTAEQSEAATDALAGGKGKGECCCCADGAGGGKDTNADGANPRKRKQKRRRPGSGNAASANAGGNRPNPQAAPPDTARPTPQAAPPDTPSPNPPDTGSGGKGSWKKIAKAGLRKLPFIGGLLGLATIAGSENKVDTAMQVGAEALGNWGGMASGAATGAMIGSIVPGIGTAIGGAVGGLIGGFGGSMLGSAVFEKAKEWWNKPSGPTEPQLSQISTATPAGQVVPPLSPGVASASQPQSVSLTIPQLTISLHADGVLQDIPTMLKMLNDPTVSQRIRAIIERALLDALETRGGVVT</sequence>
<feature type="region of interest" description="Disordered" evidence="2">
    <location>
        <begin position="517"/>
        <end position="588"/>
    </location>
</feature>
<comment type="caution">
    <text evidence="3">The sequence shown here is derived from an EMBL/GenBank/DDBJ whole genome shotgun (WGS) entry which is preliminary data.</text>
</comment>
<dbReference type="Proteomes" id="UP000316882">
    <property type="component" value="Unassembled WGS sequence"/>
</dbReference>
<evidence type="ECO:0000256" key="2">
    <source>
        <dbReference type="SAM" id="MobiDB-lite"/>
    </source>
</evidence>
<dbReference type="RefSeq" id="WP_122963779.1">
    <property type="nucleotide sequence ID" value="NZ_BJMH01000013.1"/>
</dbReference>
<dbReference type="PANTHER" id="PTHR21525:SF9">
    <property type="entry name" value="CHANNEL_COLICIN DOMAIN-CONTAINING PROTEIN"/>
    <property type="match status" value="1"/>
</dbReference>
<feature type="compositionally biased region" description="Basic residues" evidence="2">
    <location>
        <begin position="526"/>
        <end position="536"/>
    </location>
</feature>
<evidence type="ECO:0008006" key="5">
    <source>
        <dbReference type="Google" id="ProtNLM"/>
    </source>
</evidence>
<keyword evidence="4" id="KW-1185">Reference proteome</keyword>
<protein>
    <recommendedName>
        <fullName evidence="5">Phage tail tape measure protein domain-containing protein</fullName>
    </recommendedName>
</protein>
<name>A0A4Y3PG38_BREPA</name>